<dbReference type="EMBL" id="QJJR01000004">
    <property type="protein sequence ID" value="PXW91854.1"/>
    <property type="molecule type" value="Genomic_DNA"/>
</dbReference>
<evidence type="ECO:0000313" key="3">
    <source>
        <dbReference type="EMBL" id="PXW91854.1"/>
    </source>
</evidence>
<gene>
    <name evidence="3" type="ORF">DES38_104290</name>
</gene>
<evidence type="ECO:0000259" key="2">
    <source>
        <dbReference type="SMART" id="SM00903"/>
    </source>
</evidence>
<accession>A0A2V3WFC1</accession>
<protein>
    <submittedName>
        <fullName evidence="3">Flavin reductase (DIM6/NTAB) family NADH-FMN oxidoreductase RutF</fullName>
    </submittedName>
</protein>
<dbReference type="InterPro" id="IPR002563">
    <property type="entry name" value="Flavin_Rdtase-like_dom"/>
</dbReference>
<dbReference type="InterPro" id="IPR050268">
    <property type="entry name" value="NADH-dep_flavin_reductase"/>
</dbReference>
<comment type="caution">
    <text evidence="3">The sequence shown here is derived from an EMBL/GenBank/DDBJ whole genome shotgun (WGS) entry which is preliminary data.</text>
</comment>
<feature type="domain" description="Flavin reductase like" evidence="2">
    <location>
        <begin position="11"/>
        <end position="153"/>
    </location>
</feature>
<evidence type="ECO:0000313" key="4">
    <source>
        <dbReference type="Proteomes" id="UP000247922"/>
    </source>
</evidence>
<dbReference type="GO" id="GO:0042602">
    <property type="term" value="F:riboflavin reductase (NADPH) activity"/>
    <property type="evidence" value="ECO:0007669"/>
    <property type="project" value="TreeGrafter"/>
</dbReference>
<dbReference type="SUPFAM" id="SSF50475">
    <property type="entry name" value="FMN-binding split barrel"/>
    <property type="match status" value="1"/>
</dbReference>
<dbReference type="PANTHER" id="PTHR30466">
    <property type="entry name" value="FLAVIN REDUCTASE"/>
    <property type="match status" value="1"/>
</dbReference>
<name>A0A2V3WFC1_9BACI</name>
<dbReference type="Pfam" id="PF01613">
    <property type="entry name" value="Flavin_Reduct"/>
    <property type="match status" value="1"/>
</dbReference>
<keyword evidence="4" id="KW-1185">Reference proteome</keyword>
<dbReference type="RefSeq" id="WP_110251144.1">
    <property type="nucleotide sequence ID" value="NZ_QJJR01000004.1"/>
</dbReference>
<sequence>MIDDMLFKQAMGEFATGVTVVTTKTFDSQLPTGITVNAFMSLSMDPMLVAISIRNNGSIIRSLKEAHAFGISILNNAQKELSQIFAKQIEQSQPVRFDTLNGTDVIEDALVRMRCVTDEIVEAGDHTVFIAHVTDIEVNEGKPLLYYQGKYHELK</sequence>
<evidence type="ECO:0000256" key="1">
    <source>
        <dbReference type="ARBA" id="ARBA00023002"/>
    </source>
</evidence>
<keyword evidence="1" id="KW-0560">Oxidoreductase</keyword>
<dbReference type="PANTHER" id="PTHR30466:SF1">
    <property type="entry name" value="FMN REDUCTASE (NADH) RUTF"/>
    <property type="match status" value="1"/>
</dbReference>
<dbReference type="SMART" id="SM00903">
    <property type="entry name" value="Flavin_Reduct"/>
    <property type="match status" value="1"/>
</dbReference>
<dbReference type="GO" id="GO:0010181">
    <property type="term" value="F:FMN binding"/>
    <property type="evidence" value="ECO:0007669"/>
    <property type="project" value="InterPro"/>
</dbReference>
<dbReference type="Proteomes" id="UP000247922">
    <property type="component" value="Unassembled WGS sequence"/>
</dbReference>
<dbReference type="OrthoDB" id="9792858at2"/>
<dbReference type="Gene3D" id="2.30.110.10">
    <property type="entry name" value="Electron Transport, Fmn-binding Protein, Chain A"/>
    <property type="match status" value="1"/>
</dbReference>
<proteinExistence type="predicted"/>
<reference evidence="3 4" key="1">
    <citation type="submission" date="2018-05" db="EMBL/GenBank/DDBJ databases">
        <title>Genomic Encyclopedia of Type Strains, Phase IV (KMG-IV): sequencing the most valuable type-strain genomes for metagenomic binning, comparative biology and taxonomic classification.</title>
        <authorList>
            <person name="Goeker M."/>
        </authorList>
    </citation>
    <scope>NUCLEOTIDE SEQUENCE [LARGE SCALE GENOMIC DNA]</scope>
    <source>
        <strain evidence="3 4">DSM 22440</strain>
    </source>
</reference>
<dbReference type="AlphaFoldDB" id="A0A2V3WFC1"/>
<dbReference type="InterPro" id="IPR012349">
    <property type="entry name" value="Split_barrel_FMN-bd"/>
</dbReference>
<organism evidence="3 4">
    <name type="scientific">Streptohalobacillus salinus</name>
    <dbReference type="NCBI Taxonomy" id="621096"/>
    <lineage>
        <taxon>Bacteria</taxon>
        <taxon>Bacillati</taxon>
        <taxon>Bacillota</taxon>
        <taxon>Bacilli</taxon>
        <taxon>Bacillales</taxon>
        <taxon>Bacillaceae</taxon>
        <taxon>Streptohalobacillus</taxon>
    </lineage>
</organism>